<sequence length="71" mass="7999">MKCFKCRKEMGREDGGPTLVGISMQVHLENHPQEPATRDYNNHQLGKYSNGTGECDVAICFECYIDGLFNT</sequence>
<accession>A0A6M3LTV2</accession>
<dbReference type="AlphaFoldDB" id="A0A6M3LTV2"/>
<evidence type="ECO:0000313" key="1">
    <source>
        <dbReference type="EMBL" id="QJA98720.1"/>
    </source>
</evidence>
<reference evidence="1" key="1">
    <citation type="submission" date="2020-03" db="EMBL/GenBank/DDBJ databases">
        <title>The deep terrestrial virosphere.</title>
        <authorList>
            <person name="Holmfeldt K."/>
            <person name="Nilsson E."/>
            <person name="Simone D."/>
            <person name="Lopez-Fernandez M."/>
            <person name="Wu X."/>
            <person name="de Brujin I."/>
            <person name="Lundin D."/>
            <person name="Andersson A."/>
            <person name="Bertilsson S."/>
            <person name="Dopson M."/>
        </authorList>
    </citation>
    <scope>NUCLEOTIDE SEQUENCE</scope>
    <source>
        <strain evidence="1">MM171A01624</strain>
    </source>
</reference>
<name>A0A6M3LTV2_9ZZZZ</name>
<proteinExistence type="predicted"/>
<organism evidence="1">
    <name type="scientific">viral metagenome</name>
    <dbReference type="NCBI Taxonomy" id="1070528"/>
    <lineage>
        <taxon>unclassified sequences</taxon>
        <taxon>metagenomes</taxon>
        <taxon>organismal metagenomes</taxon>
    </lineage>
</organism>
<dbReference type="EMBL" id="MT143603">
    <property type="protein sequence ID" value="QJA98720.1"/>
    <property type="molecule type" value="Genomic_DNA"/>
</dbReference>
<protein>
    <submittedName>
        <fullName evidence="1">Uncharacterized protein</fullName>
    </submittedName>
</protein>
<gene>
    <name evidence="1" type="ORF">MM171A01624_0008</name>
</gene>